<feature type="region of interest" description="Disordered" evidence="1">
    <location>
        <begin position="96"/>
        <end position="149"/>
    </location>
</feature>
<name>A0ABV7PNR0_9BURK</name>
<sequence length="370" mass="39109">MIVSFISGRRRALLLGTLVVAMHALLFAWMGGYAGMPRIALPAPAMDVVQARMLPEPKAAPPETPPAPPLRPLPPPPLPALPDLPLEAAPVLAEDAVGPPVAPGQGGVGEGGAAAAPPAPAMAAAEPSAAPPEPAPAAPPPPEPRRYKVDMPPPAALTMDVARTDADGTRWSGEALLSWRYGEDTYRIDFEAGIRLVFTRVNLAVLSSEGAVAATGFAPVKMTEKRRGRAMTATHFDWSGNKITFSASQKTYPLTPGAQDKASVPLQLAAIARGDAGQLTGDLDIQVGEDRDAAVFRFIVVGQEEIDTKLGKMQTWHLSRPPKEGSYRSRLDVWLAPARGWYPVQIRNTEANGAVTTQTVNNIALTDTGK</sequence>
<feature type="transmembrane region" description="Helical" evidence="2">
    <location>
        <begin position="12"/>
        <end position="36"/>
    </location>
</feature>
<keyword evidence="2" id="KW-0812">Transmembrane</keyword>
<feature type="region of interest" description="Disordered" evidence="1">
    <location>
        <begin position="56"/>
        <end position="84"/>
    </location>
</feature>
<dbReference type="Proteomes" id="UP001595665">
    <property type="component" value="Unassembled WGS sequence"/>
</dbReference>
<dbReference type="RefSeq" id="WP_379737183.1">
    <property type="nucleotide sequence ID" value="NZ_JBHRVV010000001.1"/>
</dbReference>
<proteinExistence type="predicted"/>
<feature type="compositionally biased region" description="Pro residues" evidence="1">
    <location>
        <begin position="58"/>
        <end position="82"/>
    </location>
</feature>
<comment type="caution">
    <text evidence="3">The sequence shown here is derived from an EMBL/GenBank/DDBJ whole genome shotgun (WGS) entry which is preliminary data.</text>
</comment>
<keyword evidence="4" id="KW-1185">Reference proteome</keyword>
<feature type="compositionally biased region" description="Low complexity" evidence="1">
    <location>
        <begin position="113"/>
        <end position="128"/>
    </location>
</feature>
<feature type="compositionally biased region" description="Pro residues" evidence="1">
    <location>
        <begin position="129"/>
        <end position="142"/>
    </location>
</feature>
<gene>
    <name evidence="3" type="ORF">ACFOPH_21460</name>
</gene>
<dbReference type="PANTHER" id="PTHR23330:SF9">
    <property type="entry name" value="PROLINE-RICH PROTEIN 11"/>
    <property type="match status" value="1"/>
</dbReference>
<dbReference type="PANTHER" id="PTHR23330">
    <property type="entry name" value="P300 TRANSCRIPTIONAL COFACTOR JMY-RELATED"/>
    <property type="match status" value="1"/>
</dbReference>
<keyword evidence="2" id="KW-1133">Transmembrane helix</keyword>
<evidence type="ECO:0000256" key="2">
    <source>
        <dbReference type="SAM" id="Phobius"/>
    </source>
</evidence>
<reference evidence="4" key="1">
    <citation type="journal article" date="2019" name="Int. J. Syst. Evol. Microbiol.">
        <title>The Global Catalogue of Microorganisms (GCM) 10K type strain sequencing project: providing services to taxonomists for standard genome sequencing and annotation.</title>
        <authorList>
            <consortium name="The Broad Institute Genomics Platform"/>
            <consortium name="The Broad Institute Genome Sequencing Center for Infectious Disease"/>
            <person name="Wu L."/>
            <person name="Ma J."/>
        </authorList>
    </citation>
    <scope>NUCLEOTIDE SEQUENCE [LARGE SCALE GENOMIC DNA]</scope>
    <source>
        <strain evidence="4">CCM 7480</strain>
    </source>
</reference>
<evidence type="ECO:0000313" key="3">
    <source>
        <dbReference type="EMBL" id="MFC3460789.1"/>
    </source>
</evidence>
<keyword evidence="2" id="KW-0472">Membrane</keyword>
<dbReference type="Pfam" id="PF11306">
    <property type="entry name" value="DUF3108"/>
    <property type="match status" value="1"/>
</dbReference>
<evidence type="ECO:0000256" key="1">
    <source>
        <dbReference type="SAM" id="MobiDB-lite"/>
    </source>
</evidence>
<organism evidence="3 4">
    <name type="scientific">Massilia haematophila</name>
    <dbReference type="NCBI Taxonomy" id="457923"/>
    <lineage>
        <taxon>Bacteria</taxon>
        <taxon>Pseudomonadati</taxon>
        <taxon>Pseudomonadota</taxon>
        <taxon>Betaproteobacteria</taxon>
        <taxon>Burkholderiales</taxon>
        <taxon>Oxalobacteraceae</taxon>
        <taxon>Telluria group</taxon>
        <taxon>Massilia</taxon>
    </lineage>
</organism>
<dbReference type="EMBL" id="JBHRVV010000001">
    <property type="protein sequence ID" value="MFC3460789.1"/>
    <property type="molecule type" value="Genomic_DNA"/>
</dbReference>
<evidence type="ECO:0000313" key="4">
    <source>
        <dbReference type="Proteomes" id="UP001595665"/>
    </source>
</evidence>
<accession>A0ABV7PNR0</accession>
<protein>
    <submittedName>
        <fullName evidence="3">DUF3108 domain-containing protein</fullName>
    </submittedName>
</protein>
<dbReference type="InterPro" id="IPR021457">
    <property type="entry name" value="DUF3108"/>
</dbReference>